<reference evidence="1 2" key="1">
    <citation type="submission" date="2018-06" db="EMBL/GenBank/DDBJ databases">
        <title>Comparative genomics of Bradyrhizobium nodulating Arachidis hypogaea.</title>
        <authorList>
            <person name="Li Y."/>
        </authorList>
    </citation>
    <scope>NUCLEOTIDE SEQUENCE [LARGE SCALE GENOMIC DNA]</scope>
    <source>
        <strain evidence="1 2">CCBAU 051107</strain>
    </source>
</reference>
<dbReference type="RefSeq" id="WP_092220819.1">
    <property type="nucleotide sequence ID" value="NZ_CP030050.1"/>
</dbReference>
<dbReference type="EMBL" id="CP030050">
    <property type="protein sequence ID" value="QOZ71111.1"/>
    <property type="molecule type" value="Genomic_DNA"/>
</dbReference>
<organism evidence="1 2">
    <name type="scientific">Bradyrhizobium arachidis</name>
    <dbReference type="NCBI Taxonomy" id="858423"/>
    <lineage>
        <taxon>Bacteria</taxon>
        <taxon>Pseudomonadati</taxon>
        <taxon>Pseudomonadota</taxon>
        <taxon>Alphaproteobacteria</taxon>
        <taxon>Hyphomicrobiales</taxon>
        <taxon>Nitrobacteraceae</taxon>
        <taxon>Bradyrhizobium</taxon>
    </lineage>
</organism>
<dbReference type="Proteomes" id="UP000594015">
    <property type="component" value="Chromosome"/>
</dbReference>
<evidence type="ECO:0000313" key="1">
    <source>
        <dbReference type="EMBL" id="QOZ71111.1"/>
    </source>
</evidence>
<sequence length="101" mass="11514">MTVAGKLAISLRMARYYAGRHHAPTWLIHRRSVEPAELILALRLDKTNREVVDYFLLPLNEMAKHVIGLTATSRSRFAAYRYPTMNDVFRAIMAKVAALLT</sequence>
<accession>A0AAE7TKI3</accession>
<gene>
    <name evidence="1" type="ORF">WN72_35990</name>
</gene>
<dbReference type="KEGG" id="barh:WN72_35990"/>
<dbReference type="AlphaFoldDB" id="A0AAE7TKI3"/>
<proteinExistence type="predicted"/>
<evidence type="ECO:0000313" key="2">
    <source>
        <dbReference type="Proteomes" id="UP000594015"/>
    </source>
</evidence>
<protein>
    <submittedName>
        <fullName evidence="1">Uncharacterized protein</fullName>
    </submittedName>
</protein>
<name>A0AAE7TKI3_9BRAD</name>